<dbReference type="EMBL" id="JAHDYR010000005">
    <property type="protein sequence ID" value="KAG9396472.1"/>
    <property type="molecule type" value="Genomic_DNA"/>
</dbReference>
<proteinExistence type="predicted"/>
<feature type="region of interest" description="Disordered" evidence="1">
    <location>
        <begin position="392"/>
        <end position="434"/>
    </location>
</feature>
<gene>
    <name evidence="2" type="ORF">J8273_1453</name>
</gene>
<name>A0A8J6E5Y4_9EUKA</name>
<dbReference type="PANTHER" id="PTHR37028">
    <property type="entry name" value="UNNAMED PRODUCT-RELATED"/>
    <property type="match status" value="1"/>
</dbReference>
<dbReference type="Proteomes" id="UP000717585">
    <property type="component" value="Unassembled WGS sequence"/>
</dbReference>
<feature type="region of interest" description="Disordered" evidence="1">
    <location>
        <begin position="321"/>
        <end position="346"/>
    </location>
</feature>
<sequence length="526" mass="60193">MTIEPWTVDEPIGDAAPRTVESNSAPKRTKRPQSAPTARSSRVQSQKRFEDRLFEDSSLRIIERMRREVHKERELMKDCTFSPKINRVSDSIAKEVKYPRIDKRTPDLLRSKEERLATLRRTREDAMPFSPEISESSRRLVSKSPGRIAQVESRLMNSMSQSSVRLDETRESSDEARRRAASPTINRRSREIVKNMEAYASKSFLERQELHEQRKRDEIAMKREAIDAVRTAHPDGYKPADTFYKRLASESRRHKEQMKERAKLVSPAACSFSPEVNARSRRLARARTPVRKTPDELIRDPKMVEIQEKLEHARQLKAEAETAECTFSPETATGRSRPANRAHARYSRTNGKQTMDAVNADRLKRQKLQDAAEERRAAEEMAECTFQPKLRFRYSNRRRPRSAGPNPSADSSRLSQSHDCVSPASVSSTPGLAGLAGVRGMEAFMRSRRAVWTEQERVEAVFKTPSERKASRSMNRHSARRRSLEPRGAMPLDETPQQVVPLKTSAELDFEGEIGSPQPSYRGQTH</sequence>
<feature type="compositionally biased region" description="Basic residues" evidence="1">
    <location>
        <begin position="392"/>
        <end position="401"/>
    </location>
</feature>
<evidence type="ECO:0000313" key="2">
    <source>
        <dbReference type="EMBL" id="KAG9396472.1"/>
    </source>
</evidence>
<feature type="region of interest" description="Disordered" evidence="1">
    <location>
        <begin position="1"/>
        <end position="49"/>
    </location>
</feature>
<accession>A0A8J6E5Y4</accession>
<reference evidence="2" key="1">
    <citation type="submission" date="2021-05" db="EMBL/GenBank/DDBJ databases">
        <title>A free-living protist that lacks canonical eukaryotic 1 DNA replication and segregation systems.</title>
        <authorList>
            <person name="Salas-Leiva D.E."/>
            <person name="Tromer E.C."/>
            <person name="Curtis B.A."/>
            <person name="Jerlstrom-Hultqvist J."/>
            <person name="Kolisko M."/>
            <person name="Yi Z."/>
            <person name="Salas-Leiva J.S."/>
            <person name="Gallot-Lavallee L."/>
            <person name="Kops G.J.P.L."/>
            <person name="Archibald J.M."/>
            <person name="Simpson A.G.B."/>
            <person name="Roger A.J."/>
        </authorList>
    </citation>
    <scope>NUCLEOTIDE SEQUENCE</scope>
    <source>
        <strain evidence="2">BICM</strain>
    </source>
</reference>
<feature type="compositionally biased region" description="Polar residues" evidence="1">
    <location>
        <begin position="20"/>
        <end position="46"/>
    </location>
</feature>
<protein>
    <submittedName>
        <fullName evidence="2">Uncharacterized protein</fullName>
    </submittedName>
</protein>
<feature type="compositionally biased region" description="Polar residues" evidence="1">
    <location>
        <begin position="155"/>
        <end position="164"/>
    </location>
</feature>
<dbReference type="PANTHER" id="PTHR37028:SF8">
    <property type="entry name" value="200 KDA ANTIGEN P200"/>
    <property type="match status" value="1"/>
</dbReference>
<feature type="compositionally biased region" description="Polar residues" evidence="1">
    <location>
        <begin position="408"/>
        <end position="430"/>
    </location>
</feature>
<evidence type="ECO:0000256" key="1">
    <source>
        <dbReference type="SAM" id="MobiDB-lite"/>
    </source>
</evidence>
<feature type="region of interest" description="Disordered" evidence="1">
    <location>
        <begin position="463"/>
        <end position="499"/>
    </location>
</feature>
<feature type="region of interest" description="Disordered" evidence="1">
    <location>
        <begin position="119"/>
        <end position="184"/>
    </location>
</feature>
<dbReference type="AlphaFoldDB" id="A0A8J6E5Y4"/>
<keyword evidence="3" id="KW-1185">Reference proteome</keyword>
<evidence type="ECO:0000313" key="3">
    <source>
        <dbReference type="Proteomes" id="UP000717585"/>
    </source>
</evidence>
<feature type="compositionally biased region" description="Basic and acidic residues" evidence="1">
    <location>
        <begin position="165"/>
        <end position="178"/>
    </location>
</feature>
<comment type="caution">
    <text evidence="2">The sequence shown here is derived from an EMBL/GenBank/DDBJ whole genome shotgun (WGS) entry which is preliminary data.</text>
</comment>
<organism evidence="2 3">
    <name type="scientific">Carpediemonas membranifera</name>
    <dbReference type="NCBI Taxonomy" id="201153"/>
    <lineage>
        <taxon>Eukaryota</taxon>
        <taxon>Metamonada</taxon>
        <taxon>Carpediemonas-like organisms</taxon>
        <taxon>Carpediemonas</taxon>
    </lineage>
</organism>